<organism evidence="9 10">
    <name type="scientific">Panicum miliaceum</name>
    <name type="common">Proso millet</name>
    <name type="synonym">Broomcorn millet</name>
    <dbReference type="NCBI Taxonomy" id="4540"/>
    <lineage>
        <taxon>Eukaryota</taxon>
        <taxon>Viridiplantae</taxon>
        <taxon>Streptophyta</taxon>
        <taxon>Embryophyta</taxon>
        <taxon>Tracheophyta</taxon>
        <taxon>Spermatophyta</taxon>
        <taxon>Magnoliopsida</taxon>
        <taxon>Liliopsida</taxon>
        <taxon>Poales</taxon>
        <taxon>Poaceae</taxon>
        <taxon>PACMAD clade</taxon>
        <taxon>Panicoideae</taxon>
        <taxon>Panicodae</taxon>
        <taxon>Paniceae</taxon>
        <taxon>Panicinae</taxon>
        <taxon>Panicum</taxon>
        <taxon>Panicum sect. Panicum</taxon>
    </lineage>
</organism>
<dbReference type="InterPro" id="IPR001128">
    <property type="entry name" value="Cyt_P450"/>
</dbReference>
<protein>
    <recommendedName>
        <fullName evidence="11">Cytochrome P450 71A1-like</fullName>
    </recommendedName>
</protein>
<proteinExistence type="inferred from homology"/>
<dbReference type="PANTHER" id="PTHR47955:SF15">
    <property type="entry name" value="CYTOCHROME P450 71A2-LIKE"/>
    <property type="match status" value="1"/>
</dbReference>
<comment type="cofactor">
    <cofactor evidence="7">
        <name>heme</name>
        <dbReference type="ChEBI" id="CHEBI:30413"/>
    </cofactor>
</comment>
<dbReference type="Pfam" id="PF00067">
    <property type="entry name" value="p450"/>
    <property type="match status" value="1"/>
</dbReference>
<keyword evidence="3 7" id="KW-0479">Metal-binding</keyword>
<dbReference type="GO" id="GO:0020037">
    <property type="term" value="F:heme binding"/>
    <property type="evidence" value="ECO:0007669"/>
    <property type="project" value="InterPro"/>
</dbReference>
<evidence type="ECO:0000313" key="9">
    <source>
        <dbReference type="EMBL" id="RLN23547.1"/>
    </source>
</evidence>
<dbReference type="InterPro" id="IPR036396">
    <property type="entry name" value="Cyt_P450_sf"/>
</dbReference>
<evidence type="ECO:0000256" key="4">
    <source>
        <dbReference type="ARBA" id="ARBA00023002"/>
    </source>
</evidence>
<dbReference type="SUPFAM" id="SSF48264">
    <property type="entry name" value="Cytochrome P450"/>
    <property type="match status" value="1"/>
</dbReference>
<evidence type="ECO:0000256" key="6">
    <source>
        <dbReference type="ARBA" id="ARBA00023033"/>
    </source>
</evidence>
<feature type="binding site" description="axial binding residue" evidence="7">
    <location>
        <position position="456"/>
    </location>
    <ligand>
        <name>heme</name>
        <dbReference type="ChEBI" id="CHEBI:30413"/>
    </ligand>
    <ligandPart>
        <name>Fe</name>
        <dbReference type="ChEBI" id="CHEBI:18248"/>
    </ligandPart>
</feature>
<dbReference type="GO" id="GO:0016705">
    <property type="term" value="F:oxidoreductase activity, acting on paired donors, with incorporation or reduction of molecular oxygen"/>
    <property type="evidence" value="ECO:0007669"/>
    <property type="project" value="InterPro"/>
</dbReference>
<dbReference type="Proteomes" id="UP000275267">
    <property type="component" value="Unassembled WGS sequence"/>
</dbReference>
<dbReference type="InterPro" id="IPR017972">
    <property type="entry name" value="Cyt_P450_CS"/>
</dbReference>
<dbReference type="STRING" id="4540.A0A3L6SPV3"/>
<evidence type="ECO:0000256" key="2">
    <source>
        <dbReference type="ARBA" id="ARBA00022617"/>
    </source>
</evidence>
<keyword evidence="5 7" id="KW-0408">Iron</keyword>
<dbReference type="GO" id="GO:0004497">
    <property type="term" value="F:monooxygenase activity"/>
    <property type="evidence" value="ECO:0007669"/>
    <property type="project" value="UniProtKB-KW"/>
</dbReference>
<evidence type="ECO:0000256" key="7">
    <source>
        <dbReference type="PIRSR" id="PIRSR602401-1"/>
    </source>
</evidence>
<keyword evidence="4 8" id="KW-0560">Oxidoreductase</keyword>
<evidence type="ECO:0000313" key="10">
    <source>
        <dbReference type="Proteomes" id="UP000275267"/>
    </source>
</evidence>
<dbReference type="FunFam" id="1.10.630.10:FF:000043">
    <property type="entry name" value="Cytochrome P450 99A2"/>
    <property type="match status" value="1"/>
</dbReference>
<sequence length="514" mass="56780">MEVSPFLALLLLALFSLLLFFFTVRVRKTSSSQADGRSLPPSPLGFPLLGHLLLLGPLPHRSLRALAAWHGPVMLLRLGRVPAVVVSSAGAAREALKTRDPAFASRFSSRMTERLLYGCDMAFSSYGEHWRRARRVCVLHLLSQRCVLSFRRVREQEAAALVGRVRAAARDGAVNLSDLLISYASSVIFRAAFGDCSSYGLGGGGKLRKVFDDLEELLGSGTLGELVPWLAWVDSLTGLHAKATRTFEALDGLLEQVIADHRERRRGGPRVGDGGGGGQRDFVDVLLDVNEEDKAGGLWFDTVTIKAFITDMYIGGTDTTFATLGWAMAELINHPDKMRRLQEEIHAAVRDDDHIIEDHLNKLHYLKLVIKETLRLHPPAPLVPRETVEDAELLGYHVPARTRVLVNVWAIGREPTTWERAEEFLPERFAEDVDMDQYMLGQDFTLLSFGAGRRGCPGAGFAMASVELVLANLLYSFNWSLPAGASMVNMDEQGGLAVRLKKTLHLVAMPWCSE</sequence>
<keyword evidence="2 7" id="KW-0349">Heme</keyword>
<dbReference type="CDD" id="cd11072">
    <property type="entry name" value="CYP71-like"/>
    <property type="match status" value="1"/>
</dbReference>
<dbReference type="AlphaFoldDB" id="A0A3L6SPV3"/>
<comment type="caution">
    <text evidence="9">The sequence shown here is derived from an EMBL/GenBank/DDBJ whole genome shotgun (WGS) entry which is preliminary data.</text>
</comment>
<evidence type="ECO:0000256" key="3">
    <source>
        <dbReference type="ARBA" id="ARBA00022723"/>
    </source>
</evidence>
<dbReference type="PROSITE" id="PS00086">
    <property type="entry name" value="CYTOCHROME_P450"/>
    <property type="match status" value="1"/>
</dbReference>
<evidence type="ECO:0008006" key="11">
    <source>
        <dbReference type="Google" id="ProtNLM"/>
    </source>
</evidence>
<dbReference type="Gene3D" id="1.10.630.10">
    <property type="entry name" value="Cytochrome P450"/>
    <property type="match status" value="1"/>
</dbReference>
<accession>A0A3L6SPV3</accession>
<keyword evidence="6 8" id="KW-0503">Monooxygenase</keyword>
<reference evidence="10" key="1">
    <citation type="journal article" date="2019" name="Nat. Commun.">
        <title>The genome of broomcorn millet.</title>
        <authorList>
            <person name="Zou C."/>
            <person name="Miki D."/>
            <person name="Li D."/>
            <person name="Tang Q."/>
            <person name="Xiao L."/>
            <person name="Rajput S."/>
            <person name="Deng P."/>
            <person name="Jia W."/>
            <person name="Huang R."/>
            <person name="Zhang M."/>
            <person name="Sun Y."/>
            <person name="Hu J."/>
            <person name="Fu X."/>
            <person name="Schnable P.S."/>
            <person name="Li F."/>
            <person name="Zhang H."/>
            <person name="Feng B."/>
            <person name="Zhu X."/>
            <person name="Liu R."/>
            <person name="Schnable J.C."/>
            <person name="Zhu J.-K."/>
            <person name="Zhang H."/>
        </authorList>
    </citation>
    <scope>NUCLEOTIDE SEQUENCE [LARGE SCALE GENOMIC DNA]</scope>
</reference>
<gene>
    <name evidence="9" type="ORF">C2845_PM07G39690</name>
</gene>
<evidence type="ECO:0000256" key="1">
    <source>
        <dbReference type="ARBA" id="ARBA00010617"/>
    </source>
</evidence>
<evidence type="ECO:0000256" key="8">
    <source>
        <dbReference type="RuleBase" id="RU000461"/>
    </source>
</evidence>
<evidence type="ECO:0000256" key="5">
    <source>
        <dbReference type="ARBA" id="ARBA00023004"/>
    </source>
</evidence>
<dbReference type="PANTHER" id="PTHR47955">
    <property type="entry name" value="CYTOCHROME P450 FAMILY 71 PROTEIN"/>
    <property type="match status" value="1"/>
</dbReference>
<dbReference type="PRINTS" id="PR00385">
    <property type="entry name" value="P450"/>
</dbReference>
<dbReference type="EMBL" id="PQIB02000004">
    <property type="protein sequence ID" value="RLN23547.1"/>
    <property type="molecule type" value="Genomic_DNA"/>
</dbReference>
<dbReference type="OrthoDB" id="1470350at2759"/>
<dbReference type="GO" id="GO:0005506">
    <property type="term" value="F:iron ion binding"/>
    <property type="evidence" value="ECO:0007669"/>
    <property type="project" value="InterPro"/>
</dbReference>
<keyword evidence="10" id="KW-1185">Reference proteome</keyword>
<name>A0A3L6SPV3_PANMI</name>
<dbReference type="InterPro" id="IPR002401">
    <property type="entry name" value="Cyt_P450_E_grp-I"/>
</dbReference>
<comment type="similarity">
    <text evidence="1 8">Belongs to the cytochrome P450 family.</text>
</comment>
<dbReference type="PRINTS" id="PR00463">
    <property type="entry name" value="EP450I"/>
</dbReference>